<protein>
    <submittedName>
        <fullName evidence="2">Alpha/beta-hydrolase</fullName>
    </submittedName>
</protein>
<comment type="caution">
    <text evidence="2">The sequence shown here is derived from an EMBL/GenBank/DDBJ whole genome shotgun (WGS) entry which is preliminary data.</text>
</comment>
<dbReference type="PANTHER" id="PTHR45763">
    <property type="entry name" value="HYDROLASE, ALPHA/BETA FOLD FAMILY PROTEIN, EXPRESSED-RELATED"/>
    <property type="match status" value="1"/>
</dbReference>
<accession>I0YXQ8</accession>
<organism evidence="2 3">
    <name type="scientific">Coccomyxa subellipsoidea (strain C-169)</name>
    <name type="common">Green microalga</name>
    <dbReference type="NCBI Taxonomy" id="574566"/>
    <lineage>
        <taxon>Eukaryota</taxon>
        <taxon>Viridiplantae</taxon>
        <taxon>Chlorophyta</taxon>
        <taxon>core chlorophytes</taxon>
        <taxon>Trebouxiophyceae</taxon>
        <taxon>Trebouxiophyceae incertae sedis</taxon>
        <taxon>Coccomyxaceae</taxon>
        <taxon>Coccomyxa</taxon>
        <taxon>Coccomyxa subellipsoidea</taxon>
    </lineage>
</organism>
<dbReference type="EMBL" id="AGSI01000008">
    <property type="protein sequence ID" value="EIE23177.1"/>
    <property type="molecule type" value="Genomic_DNA"/>
</dbReference>
<gene>
    <name evidence="2" type="ORF">COCSUDRAFT_66202</name>
</gene>
<dbReference type="STRING" id="574566.I0YXQ8"/>
<dbReference type="SUPFAM" id="SSF53474">
    <property type="entry name" value="alpha/beta-Hydrolases"/>
    <property type="match status" value="1"/>
</dbReference>
<dbReference type="OrthoDB" id="294702at2759"/>
<dbReference type="Proteomes" id="UP000007264">
    <property type="component" value="Unassembled WGS sequence"/>
</dbReference>
<proteinExistence type="predicted"/>
<evidence type="ECO:0000313" key="3">
    <source>
        <dbReference type="Proteomes" id="UP000007264"/>
    </source>
</evidence>
<dbReference type="GO" id="GO:0016787">
    <property type="term" value="F:hydrolase activity"/>
    <property type="evidence" value="ECO:0007669"/>
    <property type="project" value="UniProtKB-KW"/>
</dbReference>
<dbReference type="Pfam" id="PF00561">
    <property type="entry name" value="Abhydrolase_1"/>
    <property type="match status" value="1"/>
</dbReference>
<dbReference type="RefSeq" id="XP_005647721.1">
    <property type="nucleotide sequence ID" value="XM_005647664.1"/>
</dbReference>
<dbReference type="AlphaFoldDB" id="I0YXQ8"/>
<evidence type="ECO:0000259" key="1">
    <source>
        <dbReference type="Pfam" id="PF00561"/>
    </source>
</evidence>
<dbReference type="PANTHER" id="PTHR45763:SF46">
    <property type="entry name" value="AB HYDROLASE-1 DOMAIN-CONTAINING PROTEIN"/>
    <property type="match status" value="1"/>
</dbReference>
<dbReference type="InterPro" id="IPR000073">
    <property type="entry name" value="AB_hydrolase_1"/>
</dbReference>
<feature type="domain" description="AB hydrolase-1" evidence="1">
    <location>
        <begin position="103"/>
        <end position="335"/>
    </location>
</feature>
<dbReference type="GeneID" id="17041165"/>
<dbReference type="InterPro" id="IPR029058">
    <property type="entry name" value="AB_hydrolase_fold"/>
</dbReference>
<dbReference type="eggNOG" id="ENOG502QS8H">
    <property type="taxonomic scope" value="Eukaryota"/>
</dbReference>
<evidence type="ECO:0000313" key="2">
    <source>
        <dbReference type="EMBL" id="EIE23177.1"/>
    </source>
</evidence>
<dbReference type="Gene3D" id="3.40.50.1820">
    <property type="entry name" value="alpha/beta hydrolase"/>
    <property type="match status" value="1"/>
</dbReference>
<sequence>MEPPPPVREDRRFTTPDARSIAYEIRGDLAAKHVVFWNHGIISSRHAPEPAVQSVTDIASSQAGKGHQQSPDTWAMMSCMRCHRYEVMSTDEDLLGELDMVLIGVDRPGYGGSDPHPNRTFRSYAEDLGGLADHLKAPQFFVVGVSGGGPYAYAAAHFLPDRVRGVMTISTLAPANMMTAEEEARHFAEMDSVGETLARLFRRHRSLARTVRSAAQSAAGGRALFHAFLQPLASNCLRLMAENDRHEEHREYTELIVPESLRQRTAAMFFDDVWLFEQPWEFDVRAIRPDIQRSTHIWHGTGDKQVPWVAANVLHRLMPAAHLHLVDGGGHFAYYVCDKKTQRQALESLLKSGAKLKEDARPPIIMHNPNI</sequence>
<keyword evidence="3" id="KW-1185">Reference proteome</keyword>
<reference evidence="2 3" key="1">
    <citation type="journal article" date="2012" name="Genome Biol.">
        <title>The genome of the polar eukaryotic microalga coccomyxa subellipsoidea reveals traits of cold adaptation.</title>
        <authorList>
            <person name="Blanc G."/>
            <person name="Agarkova I."/>
            <person name="Grimwood J."/>
            <person name="Kuo A."/>
            <person name="Brueggeman A."/>
            <person name="Dunigan D."/>
            <person name="Gurnon J."/>
            <person name="Ladunga I."/>
            <person name="Lindquist E."/>
            <person name="Lucas S."/>
            <person name="Pangilinan J."/>
            <person name="Proschold T."/>
            <person name="Salamov A."/>
            <person name="Schmutz J."/>
            <person name="Weeks D."/>
            <person name="Yamada T."/>
            <person name="Claverie J.M."/>
            <person name="Grigoriev I."/>
            <person name="Van Etten J."/>
            <person name="Lomsadze A."/>
            <person name="Borodovsky M."/>
        </authorList>
    </citation>
    <scope>NUCLEOTIDE SEQUENCE [LARGE SCALE GENOMIC DNA]</scope>
    <source>
        <strain evidence="2 3">C-169</strain>
    </source>
</reference>
<dbReference type="KEGG" id="csl:COCSUDRAFT_66202"/>
<name>I0YXQ8_COCSC</name>